<dbReference type="GO" id="GO:0003700">
    <property type="term" value="F:DNA-binding transcription factor activity"/>
    <property type="evidence" value="ECO:0007669"/>
    <property type="project" value="TreeGrafter"/>
</dbReference>
<dbReference type="Proteomes" id="UP000050741">
    <property type="component" value="Unassembled WGS sequence"/>
</dbReference>
<feature type="region of interest" description="Disordered" evidence="9">
    <location>
        <begin position="102"/>
        <end position="124"/>
    </location>
</feature>
<organism evidence="11 12">
    <name type="scientific">Globodera pallida</name>
    <name type="common">Potato cyst nematode worm</name>
    <name type="synonym">Heterodera pallida</name>
    <dbReference type="NCBI Taxonomy" id="36090"/>
    <lineage>
        <taxon>Eukaryota</taxon>
        <taxon>Metazoa</taxon>
        <taxon>Ecdysozoa</taxon>
        <taxon>Nematoda</taxon>
        <taxon>Chromadorea</taxon>
        <taxon>Rhabditida</taxon>
        <taxon>Tylenchina</taxon>
        <taxon>Tylenchomorpha</taxon>
        <taxon>Tylenchoidea</taxon>
        <taxon>Heteroderidae</taxon>
        <taxon>Heteroderinae</taxon>
        <taxon>Globodera</taxon>
    </lineage>
</organism>
<feature type="domain" description="C2H2-type" evidence="10">
    <location>
        <begin position="38"/>
        <end position="61"/>
    </location>
</feature>
<keyword evidence="2" id="KW-0479">Metal-binding</keyword>
<evidence type="ECO:0000256" key="9">
    <source>
        <dbReference type="SAM" id="MobiDB-lite"/>
    </source>
</evidence>
<evidence type="ECO:0000256" key="3">
    <source>
        <dbReference type="ARBA" id="ARBA00022737"/>
    </source>
</evidence>
<evidence type="ECO:0000256" key="8">
    <source>
        <dbReference type="PROSITE-ProRule" id="PRU00042"/>
    </source>
</evidence>
<evidence type="ECO:0000313" key="12">
    <source>
        <dbReference type="WBParaSite" id="GPLIN_000075000"/>
    </source>
</evidence>
<dbReference type="PANTHER" id="PTHR24404">
    <property type="entry name" value="ZINC FINGER PROTEIN"/>
    <property type="match status" value="1"/>
</dbReference>
<dbReference type="GO" id="GO:0008270">
    <property type="term" value="F:zinc ion binding"/>
    <property type="evidence" value="ECO:0007669"/>
    <property type="project" value="UniProtKB-KW"/>
</dbReference>
<keyword evidence="7" id="KW-0539">Nucleus</keyword>
<dbReference type="Gene3D" id="3.30.160.60">
    <property type="entry name" value="Classic Zinc Finger"/>
    <property type="match status" value="2"/>
</dbReference>
<proteinExistence type="predicted"/>
<dbReference type="PROSITE" id="PS50157">
    <property type="entry name" value="ZINC_FINGER_C2H2_2"/>
    <property type="match status" value="2"/>
</dbReference>
<evidence type="ECO:0000256" key="5">
    <source>
        <dbReference type="ARBA" id="ARBA00022833"/>
    </source>
</evidence>
<reference evidence="12" key="3">
    <citation type="submission" date="2016-06" db="UniProtKB">
        <authorList>
            <consortium name="WormBaseParasite"/>
        </authorList>
    </citation>
    <scope>IDENTIFICATION</scope>
</reference>
<name>A0A183BJH1_GLOPA</name>
<evidence type="ECO:0000259" key="10">
    <source>
        <dbReference type="PROSITE" id="PS50157"/>
    </source>
</evidence>
<dbReference type="InterPro" id="IPR050589">
    <property type="entry name" value="Ikaros_C2H2-ZF"/>
</dbReference>
<reference evidence="11" key="1">
    <citation type="submission" date="2013-12" db="EMBL/GenBank/DDBJ databases">
        <authorList>
            <person name="Aslett M."/>
        </authorList>
    </citation>
    <scope>NUCLEOTIDE SEQUENCE [LARGE SCALE GENOMIC DNA]</scope>
    <source>
        <strain evidence="11">Lindley</strain>
    </source>
</reference>
<evidence type="ECO:0000256" key="7">
    <source>
        <dbReference type="ARBA" id="ARBA00023242"/>
    </source>
</evidence>
<dbReference type="SMART" id="SM00355">
    <property type="entry name" value="ZnF_C2H2"/>
    <property type="match status" value="2"/>
</dbReference>
<evidence type="ECO:0000313" key="11">
    <source>
        <dbReference type="Proteomes" id="UP000050741"/>
    </source>
</evidence>
<evidence type="ECO:0000256" key="2">
    <source>
        <dbReference type="ARBA" id="ARBA00022723"/>
    </source>
</evidence>
<feature type="domain" description="C2H2-type" evidence="10">
    <location>
        <begin position="10"/>
        <end position="37"/>
    </location>
</feature>
<keyword evidence="4 8" id="KW-0863">Zinc-finger</keyword>
<dbReference type="WBParaSite" id="GPLIN_000075000">
    <property type="protein sequence ID" value="GPLIN_000075000"/>
    <property type="gene ID" value="GPLIN_000075000"/>
</dbReference>
<reference evidence="11" key="2">
    <citation type="submission" date="2014-05" db="EMBL/GenBank/DDBJ databases">
        <title>The genome and life-stage specific transcriptomes of Globodera pallida elucidate key aspects of plant parasitism by a cyst nematode.</title>
        <authorList>
            <person name="Cotton J.A."/>
            <person name="Lilley C.J."/>
            <person name="Jones L.M."/>
            <person name="Kikuchi T."/>
            <person name="Reid A.J."/>
            <person name="Thorpe P."/>
            <person name="Tsai I.J."/>
            <person name="Beasley H."/>
            <person name="Blok V."/>
            <person name="Cock P.J.A."/>
            <person name="Van den Akker S.E."/>
            <person name="Holroyd N."/>
            <person name="Hunt M."/>
            <person name="Mantelin S."/>
            <person name="Naghra H."/>
            <person name="Pain A."/>
            <person name="Palomares-Rius J.E."/>
            <person name="Zarowiecki M."/>
            <person name="Berriman M."/>
            <person name="Jones J.T."/>
            <person name="Urwin P.E."/>
        </authorList>
    </citation>
    <scope>NUCLEOTIDE SEQUENCE [LARGE SCALE GENOMIC DNA]</scope>
    <source>
        <strain evidence="11">Lindley</strain>
    </source>
</reference>
<dbReference type="InterPro" id="IPR013087">
    <property type="entry name" value="Znf_C2H2_type"/>
</dbReference>
<dbReference type="PANTHER" id="PTHR24404:SF114">
    <property type="entry name" value="KLUMPFUSS, ISOFORM B-RELATED"/>
    <property type="match status" value="1"/>
</dbReference>
<accession>A0A183BJH1</accession>
<protein>
    <submittedName>
        <fullName evidence="12">C2H2-type domain-containing protein</fullName>
    </submittedName>
</protein>
<feature type="region of interest" description="Disordered" evidence="9">
    <location>
        <begin position="148"/>
        <end position="173"/>
    </location>
</feature>
<feature type="compositionally biased region" description="Low complexity" evidence="9">
    <location>
        <begin position="148"/>
        <end position="164"/>
    </location>
</feature>
<evidence type="ECO:0000256" key="4">
    <source>
        <dbReference type="ARBA" id="ARBA00022771"/>
    </source>
</evidence>
<keyword evidence="6" id="KW-0238">DNA-binding</keyword>
<keyword evidence="11" id="KW-1185">Reference proteome</keyword>
<dbReference type="GO" id="GO:0005634">
    <property type="term" value="C:nucleus"/>
    <property type="evidence" value="ECO:0007669"/>
    <property type="project" value="UniProtKB-SubCell"/>
</dbReference>
<comment type="subcellular location">
    <subcellularLocation>
        <location evidence="1">Nucleus</location>
    </subcellularLocation>
</comment>
<dbReference type="AlphaFoldDB" id="A0A183BJH1"/>
<evidence type="ECO:0000256" key="6">
    <source>
        <dbReference type="ARBA" id="ARBA00023125"/>
    </source>
</evidence>
<evidence type="ECO:0000256" key="1">
    <source>
        <dbReference type="ARBA" id="ARBA00004123"/>
    </source>
</evidence>
<dbReference type="GO" id="GO:0000978">
    <property type="term" value="F:RNA polymerase II cis-regulatory region sequence-specific DNA binding"/>
    <property type="evidence" value="ECO:0007669"/>
    <property type="project" value="TreeGrafter"/>
</dbReference>
<keyword evidence="3" id="KW-0677">Repeat</keyword>
<dbReference type="GO" id="GO:0006357">
    <property type="term" value="P:regulation of transcription by RNA polymerase II"/>
    <property type="evidence" value="ECO:0007669"/>
    <property type="project" value="TreeGrafter"/>
</dbReference>
<keyword evidence="5" id="KW-0862">Zinc</keyword>
<dbReference type="InterPro" id="IPR036236">
    <property type="entry name" value="Znf_C2H2_sf"/>
</dbReference>
<sequence length="243" mass="27095">MEADPDVCTRMCSVCGYQGKWVSEMIRHKRVHTSDRPFKCKYCNRTSKWKADLIRHVAKTHGIRVVSKYSRSKAMDLGMQQQQQQQQQQLLTVEDSADFDAFSSSSCESSAKDENNNNNGKNGAAAVSLNSQERKAQRLLSSMARNKQLVQRQRLHQQQQQQQKQEAKAETEQQQLVLNPLRAGNNDAIVGVGTTELGLPTLQRSSDASLALLQLLNILPHLAPQAREDGSTSSLFSGQLASN</sequence>
<dbReference type="SUPFAM" id="SSF57667">
    <property type="entry name" value="beta-beta-alpha zinc fingers"/>
    <property type="match status" value="1"/>
</dbReference>